<proteinExistence type="predicted"/>
<dbReference type="InterPro" id="IPR016181">
    <property type="entry name" value="Acyl_CoA_acyltransferase"/>
</dbReference>
<dbReference type="Gene3D" id="3.40.630.30">
    <property type="match status" value="1"/>
</dbReference>
<dbReference type="InterPro" id="IPR000182">
    <property type="entry name" value="GNAT_dom"/>
</dbReference>
<gene>
    <name evidence="3" type="ORF">PsYK624_074140</name>
</gene>
<feature type="compositionally biased region" description="Basic residues" evidence="1">
    <location>
        <begin position="19"/>
        <end position="28"/>
    </location>
</feature>
<evidence type="ECO:0000313" key="4">
    <source>
        <dbReference type="Proteomes" id="UP000703269"/>
    </source>
</evidence>
<reference evidence="3 4" key="1">
    <citation type="submission" date="2021-08" db="EMBL/GenBank/DDBJ databases">
        <title>Draft Genome Sequence of Phanerochaete sordida strain YK-624.</title>
        <authorList>
            <person name="Mori T."/>
            <person name="Dohra H."/>
            <person name="Suzuki T."/>
            <person name="Kawagishi H."/>
            <person name="Hirai H."/>
        </authorList>
    </citation>
    <scope>NUCLEOTIDE SEQUENCE [LARGE SCALE GENOMIC DNA]</scope>
    <source>
        <strain evidence="3 4">YK-624</strain>
    </source>
</reference>
<sequence>MDSDSDWVGSDEEYGVKKSNPRKRRKISRKDSESTRPSRRQSQEPTPASSALGEFRKLALDVDGIEDDFESLIEPLWPELMDAAAIAQVERIQYDETGRAIMPMSRLQSQLMCNQLVARAGDTPALALLHRRLKIHPDEWRATVLELPQKPLPPRDGPVAPLAVVQGPSANPETLDALYAITSTPYAHSFLARLRGFQPPPKPPLIAVDWDSRAPWMELMRDVREHFSLMYPGREQPAEAEAPIEYTTLQPSHLDQVHDLLGRAFWTGIDVSDALQYSPEKCTVVAMYKKVVVGVALLSSPVEPYINYLAVRAGWDNSQIATALLFHLIALNPHRDITLHVSINNPAMVRPAVRRARRPLTQLRRPQLLYNRFGFKAEEFVVGFYADYLDPQSRASKNAFRLRLRR</sequence>
<feature type="compositionally biased region" description="Acidic residues" evidence="1">
    <location>
        <begin position="1"/>
        <end position="13"/>
    </location>
</feature>
<feature type="region of interest" description="Disordered" evidence="1">
    <location>
        <begin position="1"/>
        <end position="51"/>
    </location>
</feature>
<name>A0A9P3GAX9_9APHY</name>
<dbReference type="GO" id="GO:0016747">
    <property type="term" value="F:acyltransferase activity, transferring groups other than amino-acyl groups"/>
    <property type="evidence" value="ECO:0007669"/>
    <property type="project" value="InterPro"/>
</dbReference>
<keyword evidence="4" id="KW-1185">Reference proteome</keyword>
<evidence type="ECO:0000313" key="3">
    <source>
        <dbReference type="EMBL" id="GJE91265.1"/>
    </source>
</evidence>
<evidence type="ECO:0000256" key="1">
    <source>
        <dbReference type="SAM" id="MobiDB-lite"/>
    </source>
</evidence>
<dbReference type="OrthoDB" id="4080456at2759"/>
<dbReference type="SUPFAM" id="SSF55729">
    <property type="entry name" value="Acyl-CoA N-acyltransferases (Nat)"/>
    <property type="match status" value="1"/>
</dbReference>
<evidence type="ECO:0000259" key="2">
    <source>
        <dbReference type="PROSITE" id="PS51186"/>
    </source>
</evidence>
<accession>A0A9P3GAX9</accession>
<dbReference type="PROSITE" id="PS51186">
    <property type="entry name" value="GNAT"/>
    <property type="match status" value="1"/>
</dbReference>
<dbReference type="Proteomes" id="UP000703269">
    <property type="component" value="Unassembled WGS sequence"/>
</dbReference>
<comment type="caution">
    <text evidence="3">The sequence shown here is derived from an EMBL/GenBank/DDBJ whole genome shotgun (WGS) entry which is preliminary data.</text>
</comment>
<dbReference type="EMBL" id="BPQB01000020">
    <property type="protein sequence ID" value="GJE91265.1"/>
    <property type="molecule type" value="Genomic_DNA"/>
</dbReference>
<dbReference type="AlphaFoldDB" id="A0A9P3GAX9"/>
<feature type="domain" description="N-acetyltransferase" evidence="2">
    <location>
        <begin position="244"/>
        <end position="406"/>
    </location>
</feature>
<protein>
    <recommendedName>
        <fullName evidence="2">N-acetyltransferase domain-containing protein</fullName>
    </recommendedName>
</protein>
<organism evidence="3 4">
    <name type="scientific">Phanerochaete sordida</name>
    <dbReference type="NCBI Taxonomy" id="48140"/>
    <lineage>
        <taxon>Eukaryota</taxon>
        <taxon>Fungi</taxon>
        <taxon>Dikarya</taxon>
        <taxon>Basidiomycota</taxon>
        <taxon>Agaricomycotina</taxon>
        <taxon>Agaricomycetes</taxon>
        <taxon>Polyporales</taxon>
        <taxon>Phanerochaetaceae</taxon>
        <taxon>Phanerochaete</taxon>
    </lineage>
</organism>